<dbReference type="PANTHER" id="PTHR44858">
    <property type="entry name" value="TETRATRICOPEPTIDE REPEAT PROTEIN 6"/>
    <property type="match status" value="1"/>
</dbReference>
<keyword evidence="4" id="KW-1185">Reference proteome</keyword>
<evidence type="ECO:0000256" key="1">
    <source>
        <dbReference type="ARBA" id="ARBA00022737"/>
    </source>
</evidence>
<dbReference type="InterPro" id="IPR009003">
    <property type="entry name" value="Peptidase_S1_PA"/>
</dbReference>
<accession>E0NQ74</accession>
<dbReference type="PANTHER" id="PTHR44858:SF1">
    <property type="entry name" value="UDP-N-ACETYLGLUCOSAMINE--PEPTIDE N-ACETYLGLUCOSAMINYLTRANSFERASE SPINDLY-RELATED"/>
    <property type="match status" value="1"/>
</dbReference>
<dbReference type="BioCyc" id="PMAR862515-HMP:GMOO-335-MONOMER"/>
<keyword evidence="2" id="KW-0802">TPR repeat</keyword>
<organism evidence="3 4">
    <name type="scientific">Hoylesella marshii DSM 16973 = JCM 13450</name>
    <dbReference type="NCBI Taxonomy" id="862515"/>
    <lineage>
        <taxon>Bacteria</taxon>
        <taxon>Pseudomonadati</taxon>
        <taxon>Bacteroidota</taxon>
        <taxon>Bacteroidia</taxon>
        <taxon>Bacteroidales</taxon>
        <taxon>Prevotellaceae</taxon>
        <taxon>Hoylesella</taxon>
    </lineage>
</organism>
<protein>
    <submittedName>
        <fullName evidence="3">Tetratricopeptide repeat protein</fullName>
    </submittedName>
</protein>
<dbReference type="InterPro" id="IPR011990">
    <property type="entry name" value="TPR-like_helical_dom_sf"/>
</dbReference>
<dbReference type="HOGENOM" id="CLU_032898_0_0_10"/>
<dbReference type="Gene3D" id="2.40.10.120">
    <property type="match status" value="1"/>
</dbReference>
<dbReference type="OrthoDB" id="1114009at2"/>
<name>E0NQ74_9BACT</name>
<sequence>MKKNMQRIYIALLFVFVCLRVFPQSTNVQKIAKSVFSLTTFKADGTILATGYGVFIDNHGTAISTWEPFVGAAKAVVTDANGKQLEVDYMIGANELYDVAKFAVKGTTIGAPVAQNYTRPNTSVWLIPYASKKSDIIVAKIHQVETFMEKYPYYILEAPESNLPTGCPVVDNQGNVIGLFQKSKVNNNLHATSALFISNLKLSGLSANDPALKQTFLHIGLPDNQQEAQIALMLSSQTTDQQTYFTNIENFIRKFPNSPDGYVTRAEYYVNNRQFDLATADMQTALTLSDKKDEIHSQYSNLIYKKELYQNDVPYPAWNLDKALEEAASAYAINPKTAYKDQEAKVLYTQGKYEEALHIFNQLLLSDIRGAEVFYSAAKCRIALKHPTTEILTLLDSAVAMAPKPYTSISAPYFLTRATVYEETGEYRKAMQDYIVYEYLMQGNVNADFYYIREQCEMKGKLYQQALNDINRAVILAPEEPLYHAERASLLLRLKQFDEAILSANRSIKLAPEAGDAYAVLGMAQIQKGQKAEGLKNLAKAKELGNTQAQELMNRYK</sequence>
<evidence type="ECO:0000256" key="2">
    <source>
        <dbReference type="ARBA" id="ARBA00022803"/>
    </source>
</evidence>
<dbReference type="STRING" id="862515.HMPREF0658_0325"/>
<dbReference type="Proteomes" id="UP000004394">
    <property type="component" value="Unassembled WGS sequence"/>
</dbReference>
<dbReference type="eggNOG" id="COG0265">
    <property type="taxonomic scope" value="Bacteria"/>
</dbReference>
<dbReference type="GO" id="GO:0009279">
    <property type="term" value="C:cell outer membrane"/>
    <property type="evidence" value="ECO:0007669"/>
    <property type="project" value="TreeGrafter"/>
</dbReference>
<reference evidence="3" key="1">
    <citation type="submission" date="2010-07" db="EMBL/GenBank/DDBJ databases">
        <authorList>
            <person name="Muzny D."/>
            <person name="Qin X."/>
            <person name="Deng J."/>
            <person name="Jiang H."/>
            <person name="Liu Y."/>
            <person name="Qu J."/>
            <person name="Song X.-Z."/>
            <person name="Zhang L."/>
            <person name="Thornton R."/>
            <person name="Coyle M."/>
            <person name="Francisco L."/>
            <person name="Jackson L."/>
            <person name="Javaid M."/>
            <person name="Korchina V."/>
            <person name="Kovar C."/>
            <person name="Mata R."/>
            <person name="Mathew T."/>
            <person name="Ngo R."/>
            <person name="Nguyen L."/>
            <person name="Nguyen N."/>
            <person name="Okwuonu G."/>
            <person name="Ongeri F."/>
            <person name="Pham C."/>
            <person name="Simmons D."/>
            <person name="Wilczek-Boney K."/>
            <person name="Hale W."/>
            <person name="Jakkamsetti A."/>
            <person name="Pham P."/>
            <person name="Ruth R."/>
            <person name="San Lucas F."/>
            <person name="Warren J."/>
            <person name="Zhang J."/>
            <person name="Zhao Z."/>
            <person name="Zhou C."/>
            <person name="Zhu D."/>
            <person name="Lee S."/>
            <person name="Bess C."/>
            <person name="Blankenburg K."/>
            <person name="Forbes L."/>
            <person name="Fu Q."/>
            <person name="Gubbala S."/>
            <person name="Hirani K."/>
            <person name="Jayaseelan J.C."/>
            <person name="Lara F."/>
            <person name="Munidasa M."/>
            <person name="Palculict T."/>
            <person name="Patil S."/>
            <person name="Pu L.-L."/>
            <person name="Saada N."/>
            <person name="Tang L."/>
            <person name="Weissenberger G."/>
            <person name="Zhu Y."/>
            <person name="Hemphill L."/>
            <person name="Shang Y."/>
            <person name="Youmans B."/>
            <person name="Ayvaz T."/>
            <person name="Ross M."/>
            <person name="Santibanez J."/>
            <person name="Aqrawi P."/>
            <person name="Gross S."/>
            <person name="Joshi V."/>
            <person name="Fowler G."/>
            <person name="Nazareth L."/>
            <person name="Reid J."/>
            <person name="Worley K."/>
            <person name="Petrosino J."/>
            <person name="Highlander S."/>
            <person name="Gibbs R."/>
        </authorList>
    </citation>
    <scope>NUCLEOTIDE SEQUENCE [LARGE SCALE GENOMIC DNA]</scope>
    <source>
        <strain evidence="3">DSM 16973</strain>
    </source>
</reference>
<dbReference type="Pfam" id="PF13432">
    <property type="entry name" value="TPR_16"/>
    <property type="match status" value="2"/>
</dbReference>
<dbReference type="SUPFAM" id="SSF48452">
    <property type="entry name" value="TPR-like"/>
    <property type="match status" value="2"/>
</dbReference>
<dbReference type="SUPFAM" id="SSF50494">
    <property type="entry name" value="Trypsin-like serine proteases"/>
    <property type="match status" value="1"/>
</dbReference>
<dbReference type="AlphaFoldDB" id="E0NQ74"/>
<dbReference type="eggNOG" id="COG0457">
    <property type="taxonomic scope" value="Bacteria"/>
</dbReference>
<dbReference type="InterPro" id="IPR050498">
    <property type="entry name" value="Ycf3"/>
</dbReference>
<dbReference type="InterPro" id="IPR019734">
    <property type="entry name" value="TPR_rpt"/>
</dbReference>
<comment type="caution">
    <text evidence="3">The sequence shown here is derived from an EMBL/GenBank/DDBJ whole genome shotgun (WGS) entry which is preliminary data.</text>
</comment>
<gene>
    <name evidence="3" type="ORF">HMPREF0658_0325</name>
</gene>
<evidence type="ECO:0000313" key="4">
    <source>
        <dbReference type="Proteomes" id="UP000004394"/>
    </source>
</evidence>
<dbReference type="GO" id="GO:0046813">
    <property type="term" value="P:receptor-mediated virion attachment to host cell"/>
    <property type="evidence" value="ECO:0007669"/>
    <property type="project" value="TreeGrafter"/>
</dbReference>
<keyword evidence="1" id="KW-0677">Repeat</keyword>
<dbReference type="SMART" id="SM00028">
    <property type="entry name" value="TPR"/>
    <property type="match status" value="4"/>
</dbReference>
<proteinExistence type="predicted"/>
<dbReference type="EMBL" id="AEEI01000013">
    <property type="protein sequence ID" value="EFM02720.1"/>
    <property type="molecule type" value="Genomic_DNA"/>
</dbReference>
<dbReference type="Gene3D" id="1.25.40.10">
    <property type="entry name" value="Tetratricopeptide repeat domain"/>
    <property type="match status" value="3"/>
</dbReference>
<evidence type="ECO:0000313" key="3">
    <source>
        <dbReference type="EMBL" id="EFM02720.1"/>
    </source>
</evidence>